<reference evidence="3" key="1">
    <citation type="submission" date="2016-03" db="EMBL/GenBank/DDBJ databases">
        <authorList>
            <person name="Devillers Hugo."/>
        </authorList>
    </citation>
    <scope>NUCLEOTIDE SEQUENCE [LARGE SCALE GENOMIC DNA]</scope>
</reference>
<gene>
    <name evidence="2" type="ORF">LAME_0B02388G</name>
</gene>
<feature type="region of interest" description="Disordered" evidence="1">
    <location>
        <begin position="112"/>
        <end position="142"/>
    </location>
</feature>
<evidence type="ECO:0000256" key="1">
    <source>
        <dbReference type="SAM" id="MobiDB-lite"/>
    </source>
</evidence>
<dbReference type="AlphaFoldDB" id="A0A1G4ITQ3"/>
<feature type="region of interest" description="Disordered" evidence="1">
    <location>
        <begin position="1"/>
        <end position="24"/>
    </location>
</feature>
<keyword evidence="3" id="KW-1185">Reference proteome</keyword>
<organism evidence="2 3">
    <name type="scientific">Lachancea meyersii CBS 8951</name>
    <dbReference type="NCBI Taxonomy" id="1266667"/>
    <lineage>
        <taxon>Eukaryota</taxon>
        <taxon>Fungi</taxon>
        <taxon>Dikarya</taxon>
        <taxon>Ascomycota</taxon>
        <taxon>Saccharomycotina</taxon>
        <taxon>Saccharomycetes</taxon>
        <taxon>Saccharomycetales</taxon>
        <taxon>Saccharomycetaceae</taxon>
        <taxon>Lachancea</taxon>
    </lineage>
</organism>
<sequence>MTQTAVARLQQQQQQQQQQHEETVTRDARIRLNLKKTFMDDEFFFPEVKLLAGPNLNTASGREFASPVNLRAVLKSNLSMVPKSDAGKTSLDGTRRFTGQQYYQNQLLAAVQQQQQQHQKQQRHHQHQQHQHHNPYLNNSGFQVYSPQQDVNAIKGIRNW</sequence>
<dbReference type="EMBL" id="LT598478">
    <property type="protein sequence ID" value="SCU80288.1"/>
    <property type="molecule type" value="Genomic_DNA"/>
</dbReference>
<name>A0A1G4ITQ3_9SACH</name>
<evidence type="ECO:0000313" key="2">
    <source>
        <dbReference type="EMBL" id="SCU80288.1"/>
    </source>
</evidence>
<proteinExistence type="predicted"/>
<feature type="compositionally biased region" description="Basic residues" evidence="1">
    <location>
        <begin position="120"/>
        <end position="133"/>
    </location>
</feature>
<protein>
    <submittedName>
        <fullName evidence="2">LAME_0B02388g1_1</fullName>
    </submittedName>
</protein>
<evidence type="ECO:0000313" key="3">
    <source>
        <dbReference type="Proteomes" id="UP000191144"/>
    </source>
</evidence>
<dbReference type="OrthoDB" id="4036626at2759"/>
<accession>A0A1G4ITQ3</accession>
<dbReference type="Proteomes" id="UP000191144">
    <property type="component" value="Chromosome B"/>
</dbReference>